<keyword evidence="1" id="KW-0812">Transmembrane</keyword>
<dbReference type="Proteomes" id="UP000183832">
    <property type="component" value="Unassembled WGS sequence"/>
</dbReference>
<keyword evidence="1" id="KW-0472">Membrane</keyword>
<accession>A0A1J1ILT9</accession>
<keyword evidence="1" id="KW-1133">Transmembrane helix</keyword>
<gene>
    <name evidence="2" type="ORF">CLUMA_CG013793</name>
</gene>
<dbReference type="AlphaFoldDB" id="A0A1J1ILT9"/>
<evidence type="ECO:0000256" key="1">
    <source>
        <dbReference type="SAM" id="Phobius"/>
    </source>
</evidence>
<proteinExistence type="predicted"/>
<name>A0A1J1ILT9_9DIPT</name>
<reference evidence="2 3" key="1">
    <citation type="submission" date="2015-04" db="EMBL/GenBank/DDBJ databases">
        <authorList>
            <person name="Syromyatnikov M.Y."/>
            <person name="Popov V.N."/>
        </authorList>
    </citation>
    <scope>NUCLEOTIDE SEQUENCE [LARGE SCALE GENOMIC DNA]</scope>
</reference>
<keyword evidence="3" id="KW-1185">Reference proteome</keyword>
<evidence type="ECO:0000313" key="2">
    <source>
        <dbReference type="EMBL" id="CRL00532.1"/>
    </source>
</evidence>
<dbReference type="EMBL" id="CVRI01000054">
    <property type="protein sequence ID" value="CRL00532.1"/>
    <property type="molecule type" value="Genomic_DNA"/>
</dbReference>
<organism evidence="2 3">
    <name type="scientific">Clunio marinus</name>
    <dbReference type="NCBI Taxonomy" id="568069"/>
    <lineage>
        <taxon>Eukaryota</taxon>
        <taxon>Metazoa</taxon>
        <taxon>Ecdysozoa</taxon>
        <taxon>Arthropoda</taxon>
        <taxon>Hexapoda</taxon>
        <taxon>Insecta</taxon>
        <taxon>Pterygota</taxon>
        <taxon>Neoptera</taxon>
        <taxon>Endopterygota</taxon>
        <taxon>Diptera</taxon>
        <taxon>Nematocera</taxon>
        <taxon>Chironomoidea</taxon>
        <taxon>Chironomidae</taxon>
        <taxon>Clunio</taxon>
    </lineage>
</organism>
<protein>
    <submittedName>
        <fullName evidence="2">CLUMA_CG013793, isoform A</fullName>
    </submittedName>
</protein>
<evidence type="ECO:0000313" key="3">
    <source>
        <dbReference type="Proteomes" id="UP000183832"/>
    </source>
</evidence>
<sequence length="59" mass="7125">MIKEIQQTRNFFLWFYASITASFYGLFVEPTELNVYSHIQQWLSDEEERLLVALKFFSV</sequence>
<feature type="transmembrane region" description="Helical" evidence="1">
    <location>
        <begin position="12"/>
        <end position="28"/>
    </location>
</feature>